<keyword evidence="2" id="KW-1185">Reference proteome</keyword>
<reference evidence="1" key="2">
    <citation type="journal article" date="2022" name="New Phytol.">
        <title>Evolutionary transition to the ectomycorrhizal habit in the genomes of a hyperdiverse lineage of mushroom-forming fungi.</title>
        <authorList>
            <person name="Looney B."/>
            <person name="Miyauchi S."/>
            <person name="Morin E."/>
            <person name="Drula E."/>
            <person name="Courty P.E."/>
            <person name="Kohler A."/>
            <person name="Kuo A."/>
            <person name="LaButti K."/>
            <person name="Pangilinan J."/>
            <person name="Lipzen A."/>
            <person name="Riley R."/>
            <person name="Andreopoulos W."/>
            <person name="He G."/>
            <person name="Johnson J."/>
            <person name="Nolan M."/>
            <person name="Tritt A."/>
            <person name="Barry K.W."/>
            <person name="Grigoriev I.V."/>
            <person name="Nagy L.G."/>
            <person name="Hibbett D."/>
            <person name="Henrissat B."/>
            <person name="Matheny P.B."/>
            <person name="Labbe J."/>
            <person name="Martin F.M."/>
        </authorList>
    </citation>
    <scope>NUCLEOTIDE SEQUENCE</scope>
    <source>
        <strain evidence="1">FP105234-sp</strain>
    </source>
</reference>
<proteinExistence type="predicted"/>
<name>A0ACB8S5S1_9AGAM</name>
<sequence length="341" mass="37686">MSTLVSESYVFDPRPLYPYPVSVKRYTVPGLEPSDPDAVSLVFCHATSFHNEIWEPVIEDIYGIVGNAKTFMKTPVRIREAWAIECPNHGESAVINEDALLKRKSSEFSWDEYATIIHLVLTGQGKGIDVDFRTRKLVGVGHSMGAVSIVLTHAHKPSINWSSVFLLEPMFVRSDLVAASGGFLSTGAQKRRDVWPSREAAHQLFLDKSFKSWDPRVVERYVKYGLRDLPTAYYPGKEGVTLKCTKIQEAATYNNSDASAFSILPHFCAEIPAHVAFGAVADIVPEENQDYITNDLAQGKFKTVALVDGAGHLAMHHNPLGVAELLWGALAQFGNPARSKL</sequence>
<organism evidence="1 2">
    <name type="scientific">Auriscalpium vulgare</name>
    <dbReference type="NCBI Taxonomy" id="40419"/>
    <lineage>
        <taxon>Eukaryota</taxon>
        <taxon>Fungi</taxon>
        <taxon>Dikarya</taxon>
        <taxon>Basidiomycota</taxon>
        <taxon>Agaricomycotina</taxon>
        <taxon>Agaricomycetes</taxon>
        <taxon>Russulales</taxon>
        <taxon>Auriscalpiaceae</taxon>
        <taxon>Auriscalpium</taxon>
    </lineage>
</organism>
<evidence type="ECO:0000313" key="2">
    <source>
        <dbReference type="Proteomes" id="UP000814033"/>
    </source>
</evidence>
<evidence type="ECO:0000313" key="1">
    <source>
        <dbReference type="EMBL" id="KAI0051512.1"/>
    </source>
</evidence>
<dbReference type="Proteomes" id="UP000814033">
    <property type="component" value="Unassembled WGS sequence"/>
</dbReference>
<reference evidence="1" key="1">
    <citation type="submission" date="2021-02" db="EMBL/GenBank/DDBJ databases">
        <authorList>
            <consortium name="DOE Joint Genome Institute"/>
            <person name="Ahrendt S."/>
            <person name="Looney B.P."/>
            <person name="Miyauchi S."/>
            <person name="Morin E."/>
            <person name="Drula E."/>
            <person name="Courty P.E."/>
            <person name="Chicoki N."/>
            <person name="Fauchery L."/>
            <person name="Kohler A."/>
            <person name="Kuo A."/>
            <person name="Labutti K."/>
            <person name="Pangilinan J."/>
            <person name="Lipzen A."/>
            <person name="Riley R."/>
            <person name="Andreopoulos W."/>
            <person name="He G."/>
            <person name="Johnson J."/>
            <person name="Barry K.W."/>
            <person name="Grigoriev I.V."/>
            <person name="Nagy L."/>
            <person name="Hibbett D."/>
            <person name="Henrissat B."/>
            <person name="Matheny P.B."/>
            <person name="Labbe J."/>
            <person name="Martin F."/>
        </authorList>
    </citation>
    <scope>NUCLEOTIDE SEQUENCE</scope>
    <source>
        <strain evidence="1">FP105234-sp</strain>
    </source>
</reference>
<dbReference type="EMBL" id="MU275851">
    <property type="protein sequence ID" value="KAI0051512.1"/>
    <property type="molecule type" value="Genomic_DNA"/>
</dbReference>
<gene>
    <name evidence="1" type="ORF">FA95DRAFT_1554326</name>
</gene>
<comment type="caution">
    <text evidence="1">The sequence shown here is derived from an EMBL/GenBank/DDBJ whole genome shotgun (WGS) entry which is preliminary data.</text>
</comment>
<accession>A0ACB8S5S1</accession>
<protein>
    <submittedName>
        <fullName evidence="1">Alpha/beta-hydrolase</fullName>
    </submittedName>
</protein>